<gene>
    <name evidence="4" type="ORF">PENPOL_c001G06178</name>
</gene>
<evidence type="ECO:0000313" key="5">
    <source>
        <dbReference type="Proteomes" id="UP000191408"/>
    </source>
</evidence>
<dbReference type="PANTHER" id="PTHR24189">
    <property type="entry name" value="MYOTROPHIN"/>
    <property type="match status" value="1"/>
</dbReference>
<dbReference type="Proteomes" id="UP000191408">
    <property type="component" value="Unassembled WGS sequence"/>
</dbReference>
<dbReference type="SUPFAM" id="SSF48403">
    <property type="entry name" value="Ankyrin repeat"/>
    <property type="match status" value="1"/>
</dbReference>
<dbReference type="SMART" id="SM00248">
    <property type="entry name" value="ANK"/>
    <property type="match status" value="4"/>
</dbReference>
<dbReference type="AlphaFoldDB" id="A0A1V6P4T2"/>
<dbReference type="PROSITE" id="PS50297">
    <property type="entry name" value="ANK_REP_REGION"/>
    <property type="match status" value="1"/>
</dbReference>
<evidence type="ECO:0000313" key="4">
    <source>
        <dbReference type="EMBL" id="OQD71995.1"/>
    </source>
</evidence>
<dbReference type="PANTHER" id="PTHR24189:SF50">
    <property type="entry name" value="ANKYRIN REPEAT AND SOCS BOX PROTEIN 2"/>
    <property type="match status" value="1"/>
</dbReference>
<reference evidence="5" key="1">
    <citation type="journal article" date="2017" name="Nat. Microbiol.">
        <title>Global analysis of biosynthetic gene clusters reveals vast potential of secondary metabolite production in Penicillium species.</title>
        <authorList>
            <person name="Nielsen J.C."/>
            <person name="Grijseels S."/>
            <person name="Prigent S."/>
            <person name="Ji B."/>
            <person name="Dainat J."/>
            <person name="Nielsen K.F."/>
            <person name="Frisvad J.C."/>
            <person name="Workman M."/>
            <person name="Nielsen J."/>
        </authorList>
    </citation>
    <scope>NUCLEOTIDE SEQUENCE [LARGE SCALE GENOMIC DNA]</scope>
    <source>
        <strain evidence="5">IBT 4502</strain>
    </source>
</reference>
<proteinExistence type="predicted"/>
<dbReference type="Pfam" id="PF12796">
    <property type="entry name" value="Ank_2"/>
    <property type="match status" value="1"/>
</dbReference>
<dbReference type="PROSITE" id="PS50088">
    <property type="entry name" value="ANK_REPEAT"/>
    <property type="match status" value="1"/>
</dbReference>
<feature type="repeat" description="ANK" evidence="3">
    <location>
        <begin position="235"/>
        <end position="267"/>
    </location>
</feature>
<dbReference type="EMBL" id="MDYM01000001">
    <property type="protein sequence ID" value="OQD71995.1"/>
    <property type="molecule type" value="Genomic_DNA"/>
</dbReference>
<keyword evidence="5" id="KW-1185">Reference proteome</keyword>
<evidence type="ECO:0000256" key="3">
    <source>
        <dbReference type="PROSITE-ProRule" id="PRU00023"/>
    </source>
</evidence>
<evidence type="ECO:0000256" key="2">
    <source>
        <dbReference type="ARBA" id="ARBA00023043"/>
    </source>
</evidence>
<keyword evidence="2 3" id="KW-0040">ANK repeat</keyword>
<dbReference type="OrthoDB" id="426293at2759"/>
<comment type="caution">
    <text evidence="4">The sequence shown here is derived from an EMBL/GenBank/DDBJ whole genome shotgun (WGS) entry which is preliminary data.</text>
</comment>
<sequence length="298" mass="33278">MIEYSACENYPKASITPPPPPVPSHALTQALQDLKHSCIQGDLERFQSTLNGISIGDSLHGSNIVNLSGVMIQAIKLGRTCFVKELLRHEVPLFPIYINEAIKTKVNAKDILEILFENGWDINHPMGAMDPPILSNALDDLEMITWLLDRGADPNRRCNIDFTPLSYAVEHAALPIVSLLLNRGGDVTKGQVLHHAVARDSDAVEVLKLLIARGALINGIMYQNHRPSWDMYLFMGETPLHKAVFFRKIDVIHHLLREGADLNVKDVRGRTAIQCADEDIRREIIGWRGRDEEGTNCA</sequence>
<organism evidence="4 5">
    <name type="scientific">Penicillium polonicum</name>
    <dbReference type="NCBI Taxonomy" id="60169"/>
    <lineage>
        <taxon>Eukaryota</taxon>
        <taxon>Fungi</taxon>
        <taxon>Dikarya</taxon>
        <taxon>Ascomycota</taxon>
        <taxon>Pezizomycotina</taxon>
        <taxon>Eurotiomycetes</taxon>
        <taxon>Eurotiomycetidae</taxon>
        <taxon>Eurotiales</taxon>
        <taxon>Aspergillaceae</taxon>
        <taxon>Penicillium</taxon>
    </lineage>
</organism>
<evidence type="ECO:0000256" key="1">
    <source>
        <dbReference type="ARBA" id="ARBA00022737"/>
    </source>
</evidence>
<accession>A0A1V6P4T2</accession>
<dbReference type="Gene3D" id="1.25.40.20">
    <property type="entry name" value="Ankyrin repeat-containing domain"/>
    <property type="match status" value="2"/>
</dbReference>
<protein>
    <submittedName>
        <fullName evidence="4">Uncharacterized protein</fullName>
    </submittedName>
</protein>
<dbReference type="InterPro" id="IPR050745">
    <property type="entry name" value="Multifunctional_regulatory"/>
</dbReference>
<name>A0A1V6P4T2_PENPO</name>
<keyword evidence="1" id="KW-0677">Repeat</keyword>
<dbReference type="InterPro" id="IPR002110">
    <property type="entry name" value="Ankyrin_rpt"/>
</dbReference>
<dbReference type="InterPro" id="IPR036770">
    <property type="entry name" value="Ankyrin_rpt-contain_sf"/>
</dbReference>
<dbReference type="Pfam" id="PF00023">
    <property type="entry name" value="Ank"/>
    <property type="match status" value="1"/>
</dbReference>
<dbReference type="STRING" id="60169.A0A1V6P4T2"/>